<accession>A0A095SWN3</accession>
<feature type="transmembrane region" description="Helical" evidence="1">
    <location>
        <begin position="298"/>
        <end position="318"/>
    </location>
</feature>
<dbReference type="Proteomes" id="UP000029554">
    <property type="component" value="Unassembled WGS sequence"/>
</dbReference>
<dbReference type="RefSeq" id="WP_035124517.1">
    <property type="nucleotide sequence ID" value="NZ_JRHH01000002.1"/>
</dbReference>
<gene>
    <name evidence="2" type="ORF">LG45_03745</name>
</gene>
<sequence length="328" mass="37608">MSTESQNNSDNQEIDLSQISKKIGGFFEDISTSIFKGILFLKRNILIIGGLFVLGVVLGIYLDKTSKSYDHQVIVTPNFGSTDYLYSKIELINSKIGEQDTLFLKNVLGLKEPKKFKRIAIEPINDVYKFIENREQNFEFIKLLAEDGDIKKIITEKVTSKNYPFHAISFSTSKLASEKNTVEPILKYLNDSDYYSKIQKEYINNIKVKIVENDSIISQINGFLNTLSNEGNKSQSNDNLVYINENTQLNDVIKTKEELVSEQGNRRIELINTDKIIKQISVTLNVKNIKSINGKLKLVLPFLFLFIFIGITIFRSFYRRQLAKSKLQ</sequence>
<comment type="caution">
    <text evidence="2">The sequence shown here is derived from an EMBL/GenBank/DDBJ whole genome shotgun (WGS) entry which is preliminary data.</text>
</comment>
<proteinExistence type="predicted"/>
<keyword evidence="3" id="KW-1185">Reference proteome</keyword>
<dbReference type="STRING" id="1453498.LG45_03745"/>
<evidence type="ECO:0000256" key="1">
    <source>
        <dbReference type="SAM" id="Phobius"/>
    </source>
</evidence>
<feature type="transmembrane region" description="Helical" evidence="1">
    <location>
        <begin position="45"/>
        <end position="62"/>
    </location>
</feature>
<dbReference type="eggNOG" id="ENOG503098U">
    <property type="taxonomic scope" value="Bacteria"/>
</dbReference>
<dbReference type="EMBL" id="JRHH01000002">
    <property type="protein sequence ID" value="KGD68769.1"/>
    <property type="molecule type" value="Genomic_DNA"/>
</dbReference>
<organism evidence="2 3">
    <name type="scientific">Flavobacterium aquatile LMG 4008 = ATCC 11947</name>
    <dbReference type="NCBI Taxonomy" id="1453498"/>
    <lineage>
        <taxon>Bacteria</taxon>
        <taxon>Pseudomonadati</taxon>
        <taxon>Bacteroidota</taxon>
        <taxon>Flavobacteriia</taxon>
        <taxon>Flavobacteriales</taxon>
        <taxon>Flavobacteriaceae</taxon>
        <taxon>Flavobacterium</taxon>
    </lineage>
</organism>
<reference evidence="2 3" key="1">
    <citation type="submission" date="2014-09" db="EMBL/GenBank/DDBJ databases">
        <title>Whole Genome Shotgun of Flavobacterium aquatile LMG 4008.</title>
        <authorList>
            <person name="Gale A.N."/>
            <person name="Pipes S.E."/>
            <person name="Newman J.D."/>
        </authorList>
    </citation>
    <scope>NUCLEOTIDE SEQUENCE [LARGE SCALE GENOMIC DNA]</scope>
    <source>
        <strain evidence="2 3">LMG 4008</strain>
    </source>
</reference>
<evidence type="ECO:0000313" key="2">
    <source>
        <dbReference type="EMBL" id="KGD68769.1"/>
    </source>
</evidence>
<protein>
    <submittedName>
        <fullName evidence="2">Uncharacterized protein</fullName>
    </submittedName>
</protein>
<keyword evidence="1" id="KW-0472">Membrane</keyword>
<dbReference type="AlphaFoldDB" id="A0A095SWN3"/>
<name>A0A095SWN3_9FLAO</name>
<evidence type="ECO:0000313" key="3">
    <source>
        <dbReference type="Proteomes" id="UP000029554"/>
    </source>
</evidence>
<dbReference type="OrthoDB" id="1452530at2"/>
<keyword evidence="1" id="KW-0812">Transmembrane</keyword>
<keyword evidence="1" id="KW-1133">Transmembrane helix</keyword>